<dbReference type="InterPro" id="IPR025975">
    <property type="entry name" value="Polysacc_lyase"/>
</dbReference>
<proteinExistence type="predicted"/>
<feature type="chain" id="PRO_5014683759" description="Polysaccharide lyase" evidence="1">
    <location>
        <begin position="21"/>
        <end position="266"/>
    </location>
</feature>
<protein>
    <recommendedName>
        <fullName evidence="4">Polysaccharide lyase</fullName>
    </recommendedName>
</protein>
<dbReference type="RefSeq" id="WP_101236746.1">
    <property type="nucleotide sequence ID" value="NZ_PISJ01000014.1"/>
</dbReference>
<dbReference type="Gene3D" id="2.60.120.200">
    <property type="match status" value="1"/>
</dbReference>
<feature type="signal peptide" evidence="1">
    <location>
        <begin position="1"/>
        <end position="20"/>
    </location>
</feature>
<dbReference type="Proteomes" id="UP000233553">
    <property type="component" value="Unassembled WGS sequence"/>
</dbReference>
<dbReference type="Pfam" id="PF14099">
    <property type="entry name" value="Polysacc_lyase"/>
    <property type="match status" value="1"/>
</dbReference>
<dbReference type="AlphaFoldDB" id="A0A2N0WDT5"/>
<accession>A0A2N0WDT5</accession>
<dbReference type="EMBL" id="PISJ01000014">
    <property type="protein sequence ID" value="PKF32869.1"/>
    <property type="molecule type" value="Genomic_DNA"/>
</dbReference>
<name>A0A2N0WDT5_9GAMM</name>
<reference evidence="2 3" key="1">
    <citation type="submission" date="2017-12" db="EMBL/GenBank/DDBJ databases">
        <title>Draft Genome sequences of multiple microbial strains isolated from spacecraft associated surfaces.</title>
        <authorList>
            <person name="Seuylemezian A."/>
            <person name="Vaishampayan P."/>
            <person name="Venkateswaran K."/>
        </authorList>
    </citation>
    <scope>NUCLEOTIDE SEQUENCE [LARGE SCALE GENOMIC DNA]</scope>
    <source>
        <strain evidence="2 3">2P01AA</strain>
    </source>
</reference>
<gene>
    <name evidence="2" type="ORF">CW311_12570</name>
</gene>
<comment type="caution">
    <text evidence="2">The sequence shown here is derived from an EMBL/GenBank/DDBJ whole genome shotgun (WGS) entry which is preliminary data.</text>
</comment>
<sequence length="266" mass="30158">MIFKRFVLFLLALQFSQAYALEILNAEGCSEKIGNGGNYISESNGRLSGKCQGNAIAPKLEGGAVIFAVPAEKSLVEKLSNTRKSISNYASINDNKQVNDRVELTFANPKIKFGKTYELNFKLKVFPDSDITNQSFYLLQIWQAPQYSPIFGLRMKRGSSDQAAFMIRNPENSIAGKNLVNVKLSPQWKNFKVNFQINSDMQGKIIISENNKEVLNWKGALGYPEDSNIEPNFRLKFGVYKYQEPSKNFRIAYKDINFKQTNSLFD</sequence>
<keyword evidence="1" id="KW-0732">Signal</keyword>
<evidence type="ECO:0000313" key="3">
    <source>
        <dbReference type="Proteomes" id="UP000233553"/>
    </source>
</evidence>
<organism evidence="2 3">
    <name type="scientific">Acinetobacter proteolyticus</name>
    <dbReference type="NCBI Taxonomy" id="1776741"/>
    <lineage>
        <taxon>Bacteria</taxon>
        <taxon>Pseudomonadati</taxon>
        <taxon>Pseudomonadota</taxon>
        <taxon>Gammaproteobacteria</taxon>
        <taxon>Moraxellales</taxon>
        <taxon>Moraxellaceae</taxon>
        <taxon>Acinetobacter</taxon>
    </lineage>
</organism>
<evidence type="ECO:0008006" key="4">
    <source>
        <dbReference type="Google" id="ProtNLM"/>
    </source>
</evidence>
<evidence type="ECO:0000256" key="1">
    <source>
        <dbReference type="SAM" id="SignalP"/>
    </source>
</evidence>
<evidence type="ECO:0000313" key="2">
    <source>
        <dbReference type="EMBL" id="PKF32869.1"/>
    </source>
</evidence>